<feature type="compositionally biased region" description="Basic and acidic residues" evidence="1">
    <location>
        <begin position="17"/>
        <end position="32"/>
    </location>
</feature>
<accession>A0A3B1D3L1</accession>
<proteinExistence type="predicted"/>
<name>A0A3B1D3L1_9ZZZZ</name>
<evidence type="ECO:0000256" key="1">
    <source>
        <dbReference type="SAM" id="MobiDB-lite"/>
    </source>
</evidence>
<dbReference type="EMBL" id="UOGL01000076">
    <property type="protein sequence ID" value="VAX36739.1"/>
    <property type="molecule type" value="Genomic_DNA"/>
</dbReference>
<evidence type="ECO:0000313" key="2">
    <source>
        <dbReference type="EMBL" id="VAX36739.1"/>
    </source>
</evidence>
<feature type="region of interest" description="Disordered" evidence="1">
    <location>
        <begin position="1"/>
        <end position="32"/>
    </location>
</feature>
<gene>
    <name evidence="2" type="ORF">MNBD_PLANCTO02-3365</name>
</gene>
<organism evidence="2">
    <name type="scientific">hydrothermal vent metagenome</name>
    <dbReference type="NCBI Taxonomy" id="652676"/>
    <lineage>
        <taxon>unclassified sequences</taxon>
        <taxon>metagenomes</taxon>
        <taxon>ecological metagenomes</taxon>
    </lineage>
</organism>
<dbReference type="AlphaFoldDB" id="A0A3B1D3L1"/>
<reference evidence="2" key="1">
    <citation type="submission" date="2018-06" db="EMBL/GenBank/DDBJ databases">
        <authorList>
            <person name="Zhirakovskaya E."/>
        </authorList>
    </citation>
    <scope>NUCLEOTIDE SEQUENCE</scope>
</reference>
<sequence length="160" mass="18971">MSFDERLQRAIQRGKRTRDTKNKEADAERMSEEDIKNLHSKYRLELSEHIENNLKQLADQFPGFSYQTIFGEDGWGGKINRDDVNLGKDRSSGNLYSRFEMVIRPYSDAHIVELIGKATIRNKELFNRTHYHFLHELDEKTFRELIDLWVLDFAEQYATI</sequence>
<protein>
    <submittedName>
        <fullName evidence="2">Uncharacterized protein</fullName>
    </submittedName>
</protein>